<dbReference type="Gene3D" id="2.40.30.170">
    <property type="match status" value="1"/>
</dbReference>
<evidence type="ECO:0000313" key="3">
    <source>
        <dbReference type="EMBL" id="VAX00332.1"/>
    </source>
</evidence>
<evidence type="ECO:0000259" key="2">
    <source>
        <dbReference type="Pfam" id="PF25973"/>
    </source>
</evidence>
<evidence type="ECO:0000259" key="1">
    <source>
        <dbReference type="Pfam" id="PF25954"/>
    </source>
</evidence>
<dbReference type="InterPro" id="IPR006143">
    <property type="entry name" value="RND_pump_MFP"/>
</dbReference>
<proteinExistence type="predicted"/>
<dbReference type="NCBIfam" id="TIGR01730">
    <property type="entry name" value="RND_mfp"/>
    <property type="match status" value="1"/>
</dbReference>
<accession>A0A3B1A8A6</accession>
<organism evidence="3">
    <name type="scientific">hydrothermal vent metagenome</name>
    <dbReference type="NCBI Taxonomy" id="652676"/>
    <lineage>
        <taxon>unclassified sequences</taxon>
        <taxon>metagenomes</taxon>
        <taxon>ecological metagenomes</taxon>
    </lineage>
</organism>
<sequence length="365" mass="40312">MFSVMTREVLPYFRIAQLKLSTLVMLMLATTALQADETPEASVGEAEPTVEAELGSLASERVELLNSPVLRNLDALVEAVHQATVSSQVSGRIIDIPVDVDDYVEKGGIIVQFRDKDMRASYDAASAKLKAAQLSHNRIKDIYTKKLVSKSALDQSEAALKSAVATLDLAQEALENTIVRAPYSGIVVKRHVEVGESVRVGTKLMTGLSLEKLRATAQIPQEIIHEVRKRKKAWVYVGENKKHRIPVTSMSISPFADPVTHTFLVQLYLPLGEHKIYPGMYIKASFSIDEKESLVIAKKSIAYRSEVTAVYVRNKNGSLSFRQIRLGQDVGTEQIEVSAGLSQGEEIIQDPVQAAVQIKHQHRIN</sequence>
<feature type="domain" description="CzcB-like barrel-sandwich hybrid" evidence="2">
    <location>
        <begin position="82"/>
        <end position="205"/>
    </location>
</feature>
<dbReference type="PANTHER" id="PTHR30469">
    <property type="entry name" value="MULTIDRUG RESISTANCE PROTEIN MDTA"/>
    <property type="match status" value="1"/>
</dbReference>
<dbReference type="GO" id="GO:1990281">
    <property type="term" value="C:efflux pump complex"/>
    <property type="evidence" value="ECO:0007669"/>
    <property type="project" value="TreeGrafter"/>
</dbReference>
<dbReference type="InterPro" id="IPR058792">
    <property type="entry name" value="Beta-barrel_RND_2"/>
</dbReference>
<dbReference type="Gene3D" id="2.40.420.20">
    <property type="match status" value="1"/>
</dbReference>
<dbReference type="Pfam" id="PF25973">
    <property type="entry name" value="BSH_CzcB"/>
    <property type="match status" value="1"/>
</dbReference>
<dbReference type="GO" id="GO:0015562">
    <property type="term" value="F:efflux transmembrane transporter activity"/>
    <property type="evidence" value="ECO:0007669"/>
    <property type="project" value="TreeGrafter"/>
</dbReference>
<name>A0A3B1A8A6_9ZZZZ</name>
<dbReference type="Gene3D" id="1.10.287.470">
    <property type="entry name" value="Helix hairpin bin"/>
    <property type="match status" value="1"/>
</dbReference>
<dbReference type="InterPro" id="IPR058647">
    <property type="entry name" value="BSH_CzcB-like"/>
</dbReference>
<dbReference type="EMBL" id="UOFS01000043">
    <property type="protein sequence ID" value="VAX00332.1"/>
    <property type="molecule type" value="Genomic_DNA"/>
</dbReference>
<dbReference type="Pfam" id="PF25954">
    <property type="entry name" value="Beta-barrel_RND_2"/>
    <property type="match status" value="1"/>
</dbReference>
<dbReference type="SUPFAM" id="SSF111369">
    <property type="entry name" value="HlyD-like secretion proteins"/>
    <property type="match status" value="1"/>
</dbReference>
<dbReference type="PANTHER" id="PTHR30469:SF18">
    <property type="entry name" value="RESISTANCE-NODULATION-CELL DIVISION (RND) EFFLUX MEMBRANE FUSION PROTEIN-RELATED"/>
    <property type="match status" value="1"/>
</dbReference>
<gene>
    <name evidence="3" type="ORF">MNBD_GAMMA22-115</name>
</gene>
<dbReference type="AlphaFoldDB" id="A0A3B1A8A6"/>
<dbReference type="Gene3D" id="2.40.50.100">
    <property type="match status" value="1"/>
</dbReference>
<reference evidence="3" key="1">
    <citation type="submission" date="2018-06" db="EMBL/GenBank/DDBJ databases">
        <authorList>
            <person name="Zhirakovskaya E."/>
        </authorList>
    </citation>
    <scope>NUCLEOTIDE SEQUENCE</scope>
</reference>
<feature type="domain" description="CusB-like beta-barrel" evidence="1">
    <location>
        <begin position="216"/>
        <end position="287"/>
    </location>
</feature>
<protein>
    <submittedName>
        <fullName evidence="3">Uncharacterized protein</fullName>
    </submittedName>
</protein>